<evidence type="ECO:0000313" key="1">
    <source>
        <dbReference type="EMBL" id="MBB5703582.1"/>
    </source>
</evidence>
<proteinExistence type="predicted"/>
<gene>
    <name evidence="1" type="ORF">FHS76_003489</name>
</gene>
<evidence type="ECO:0000313" key="2">
    <source>
        <dbReference type="Proteomes" id="UP000555546"/>
    </source>
</evidence>
<dbReference type="InterPro" id="IPR010982">
    <property type="entry name" value="Lambda_DNA-bd_dom_sf"/>
</dbReference>
<dbReference type="RefSeq" id="WP_183655525.1">
    <property type="nucleotide sequence ID" value="NZ_JACIJG010000015.1"/>
</dbReference>
<keyword evidence="2" id="KW-1185">Reference proteome</keyword>
<accession>A0A7W9AZY8</accession>
<protein>
    <recommendedName>
        <fullName evidence="3">XRE family transcriptional regulator</fullName>
    </recommendedName>
</protein>
<sequence length="84" mass="9236">MTGCASSKTDFTALGMYVDRKRILAHLTFSAVARLCDIATDDVRRVINGSPVGPDAVQALCDWLERSPSFFDTHSLTAKREAYP</sequence>
<evidence type="ECO:0008006" key="3">
    <source>
        <dbReference type="Google" id="ProtNLM"/>
    </source>
</evidence>
<name>A0A7W9AZY8_9HYPH</name>
<dbReference type="Proteomes" id="UP000555546">
    <property type="component" value="Unassembled WGS sequence"/>
</dbReference>
<dbReference type="AlphaFoldDB" id="A0A7W9AZY8"/>
<dbReference type="SUPFAM" id="SSF47413">
    <property type="entry name" value="lambda repressor-like DNA-binding domains"/>
    <property type="match status" value="1"/>
</dbReference>
<dbReference type="GO" id="GO:0003677">
    <property type="term" value="F:DNA binding"/>
    <property type="evidence" value="ECO:0007669"/>
    <property type="project" value="InterPro"/>
</dbReference>
<dbReference type="EMBL" id="JACIJG010000015">
    <property type="protein sequence ID" value="MBB5703582.1"/>
    <property type="molecule type" value="Genomic_DNA"/>
</dbReference>
<organism evidence="1 2">
    <name type="scientific">Brucella daejeonensis</name>
    <dbReference type="NCBI Taxonomy" id="659015"/>
    <lineage>
        <taxon>Bacteria</taxon>
        <taxon>Pseudomonadati</taxon>
        <taxon>Pseudomonadota</taxon>
        <taxon>Alphaproteobacteria</taxon>
        <taxon>Hyphomicrobiales</taxon>
        <taxon>Brucellaceae</taxon>
        <taxon>Brucella/Ochrobactrum group</taxon>
        <taxon>Brucella</taxon>
    </lineage>
</organism>
<reference evidence="1 2" key="1">
    <citation type="submission" date="2020-08" db="EMBL/GenBank/DDBJ databases">
        <title>Genomic Encyclopedia of Type Strains, Phase IV (KMG-IV): sequencing the most valuable type-strain genomes for metagenomic binning, comparative biology and taxonomic classification.</title>
        <authorList>
            <person name="Goeker M."/>
        </authorList>
    </citation>
    <scope>NUCLEOTIDE SEQUENCE [LARGE SCALE GENOMIC DNA]</scope>
    <source>
        <strain evidence="1 2">DSM 26944</strain>
    </source>
</reference>
<comment type="caution">
    <text evidence="1">The sequence shown here is derived from an EMBL/GenBank/DDBJ whole genome shotgun (WGS) entry which is preliminary data.</text>
</comment>